<keyword evidence="2" id="KW-1185">Reference proteome</keyword>
<organism evidence="1 2">
    <name type="scientific">Elsinoe batatas</name>
    <dbReference type="NCBI Taxonomy" id="2601811"/>
    <lineage>
        <taxon>Eukaryota</taxon>
        <taxon>Fungi</taxon>
        <taxon>Dikarya</taxon>
        <taxon>Ascomycota</taxon>
        <taxon>Pezizomycotina</taxon>
        <taxon>Dothideomycetes</taxon>
        <taxon>Dothideomycetidae</taxon>
        <taxon>Myriangiales</taxon>
        <taxon>Elsinoaceae</taxon>
        <taxon>Elsinoe</taxon>
    </lineage>
</organism>
<comment type="caution">
    <text evidence="1">The sequence shown here is derived from an EMBL/GenBank/DDBJ whole genome shotgun (WGS) entry which is preliminary data.</text>
</comment>
<name>A0A8K0L4C2_9PEZI</name>
<dbReference type="AlphaFoldDB" id="A0A8K0L4C2"/>
<dbReference type="OrthoDB" id="5332870at2759"/>
<accession>A0A8K0L4C2</accession>
<reference evidence="1" key="1">
    <citation type="submission" date="2021-07" db="EMBL/GenBank/DDBJ databases">
        <title>Elsinoe batatas strain:CRI-CJ2 Genome sequencing and assembly.</title>
        <authorList>
            <person name="Huang L."/>
        </authorList>
    </citation>
    <scope>NUCLEOTIDE SEQUENCE</scope>
    <source>
        <strain evidence="1">CRI-CJ2</strain>
    </source>
</reference>
<protein>
    <submittedName>
        <fullName evidence="1">Uncharacterized protein</fullName>
    </submittedName>
</protein>
<gene>
    <name evidence="1" type="ORF">KVT40_002550</name>
</gene>
<dbReference type="Proteomes" id="UP000809789">
    <property type="component" value="Unassembled WGS sequence"/>
</dbReference>
<dbReference type="EMBL" id="JAESVG020000003">
    <property type="protein sequence ID" value="KAG8628685.1"/>
    <property type="molecule type" value="Genomic_DNA"/>
</dbReference>
<sequence>MQQELFQEIDRVVNSSYPTQLQTLANILVRADDLDIETWSLSRPHQIQPLIEDVLAALPVWSYCLDIISRLATVRSTRDALLSIEPALLPGIVDKAIEHFDTDGRYLPEAVALLRYNLPDETPVPASVQILLVKVSAKAASKLDSRSVGLLDVLLSGSCKALTRSFSSDGLRRLEENVFKILRDASDVEQQFLALVCLSIMKNLLSSSTSAAMRAFFDAQKAHKTLQLVVLQVIWSCTAQGDHRKVATAINVVEGVPETVRWQWSEKNASVIRKLIEKLGQGDLPSSLRLQVWNDDPRDDNRD</sequence>
<proteinExistence type="predicted"/>
<evidence type="ECO:0000313" key="1">
    <source>
        <dbReference type="EMBL" id="KAG8628685.1"/>
    </source>
</evidence>
<evidence type="ECO:0000313" key="2">
    <source>
        <dbReference type="Proteomes" id="UP000809789"/>
    </source>
</evidence>